<dbReference type="AlphaFoldDB" id="A0A3M7T3P2"/>
<proteinExistence type="predicted"/>
<keyword evidence="2" id="KW-1185">Reference proteome</keyword>
<keyword evidence="1" id="KW-0695">RNA-directed DNA polymerase</keyword>
<dbReference type="Proteomes" id="UP000276133">
    <property type="component" value="Unassembled WGS sequence"/>
</dbReference>
<protein>
    <submittedName>
        <fullName evidence="1">RNA-directed DNA polymerase from mobile element jockey-like</fullName>
    </submittedName>
</protein>
<accession>A0A3M7T3P2</accession>
<dbReference type="GO" id="GO:0003964">
    <property type="term" value="F:RNA-directed DNA polymerase activity"/>
    <property type="evidence" value="ECO:0007669"/>
    <property type="project" value="UniProtKB-KW"/>
</dbReference>
<gene>
    <name evidence="1" type="ORF">BpHYR1_026225</name>
</gene>
<evidence type="ECO:0000313" key="2">
    <source>
        <dbReference type="Proteomes" id="UP000276133"/>
    </source>
</evidence>
<reference evidence="1 2" key="1">
    <citation type="journal article" date="2018" name="Sci. Rep.">
        <title>Genomic signatures of local adaptation to the degree of environmental predictability in rotifers.</title>
        <authorList>
            <person name="Franch-Gras L."/>
            <person name="Hahn C."/>
            <person name="Garcia-Roger E.M."/>
            <person name="Carmona M.J."/>
            <person name="Serra M."/>
            <person name="Gomez A."/>
        </authorList>
    </citation>
    <scope>NUCLEOTIDE SEQUENCE [LARGE SCALE GENOMIC DNA]</scope>
    <source>
        <strain evidence="1">HYR1</strain>
    </source>
</reference>
<dbReference type="STRING" id="10195.A0A3M7T3P2"/>
<name>A0A3M7T3P2_BRAPC</name>
<dbReference type="EMBL" id="REGN01000333">
    <property type="protein sequence ID" value="RNA42653.1"/>
    <property type="molecule type" value="Genomic_DNA"/>
</dbReference>
<dbReference type="OrthoDB" id="9995210at2759"/>
<evidence type="ECO:0000313" key="1">
    <source>
        <dbReference type="EMBL" id="RNA42653.1"/>
    </source>
</evidence>
<comment type="caution">
    <text evidence="1">The sequence shown here is derived from an EMBL/GenBank/DDBJ whole genome shotgun (WGS) entry which is preliminary data.</text>
</comment>
<keyword evidence="1" id="KW-0548">Nucleotidyltransferase</keyword>
<organism evidence="1 2">
    <name type="scientific">Brachionus plicatilis</name>
    <name type="common">Marine rotifer</name>
    <name type="synonym">Brachionus muelleri</name>
    <dbReference type="NCBI Taxonomy" id="10195"/>
    <lineage>
        <taxon>Eukaryota</taxon>
        <taxon>Metazoa</taxon>
        <taxon>Spiralia</taxon>
        <taxon>Gnathifera</taxon>
        <taxon>Rotifera</taxon>
        <taxon>Eurotatoria</taxon>
        <taxon>Monogononta</taxon>
        <taxon>Pseudotrocha</taxon>
        <taxon>Ploima</taxon>
        <taxon>Brachionidae</taxon>
        <taxon>Brachionus</taxon>
    </lineage>
</organism>
<keyword evidence="1" id="KW-0808">Transferase</keyword>
<sequence>MFFLIFQQFTFFEYWTRADLTGSFGERFFDEIKSLFCECCLNDENISITMQCWLPFLIIEIDLRSYIRPKIEFAVSFWNPYTKQDQNTIEKVQHRATKVVINLKKLSYTKRCEILGRTSLKISTIRTILISQQYCHRERLRREIVRCCNQRHEFFNNRIVNQWNLLPDEAIMSVNEFKNKLDKFLKLPQGVLDVLA</sequence>